<gene>
    <name evidence="7" type="ORF">F9U64_13460</name>
</gene>
<dbReference type="Proteomes" id="UP000480246">
    <property type="component" value="Unassembled WGS sequence"/>
</dbReference>
<proteinExistence type="predicted"/>
<feature type="signal peptide" evidence="6">
    <location>
        <begin position="1"/>
        <end position="25"/>
    </location>
</feature>
<evidence type="ECO:0000313" key="8">
    <source>
        <dbReference type="Proteomes" id="UP000480246"/>
    </source>
</evidence>
<dbReference type="RefSeq" id="WP_153404418.1">
    <property type="nucleotide sequence ID" value="NZ_ML762433.1"/>
</dbReference>
<keyword evidence="2 6" id="KW-0732">Signal</keyword>
<reference evidence="7 8" key="1">
    <citation type="submission" date="2019-10" db="EMBL/GenBank/DDBJ databases">
        <title>Gracilibacillus sp. nov. isolated from rice seeds.</title>
        <authorList>
            <person name="He S."/>
        </authorList>
    </citation>
    <scope>NUCLEOTIDE SEQUENCE [LARGE SCALE GENOMIC DNA]</scope>
    <source>
        <strain evidence="7 8">TD8</strain>
    </source>
</reference>
<comment type="caution">
    <text evidence="7">The sequence shown here is derived from an EMBL/GenBank/DDBJ whole genome shotgun (WGS) entry which is preliminary data.</text>
</comment>
<keyword evidence="5" id="KW-0449">Lipoprotein</keyword>
<accession>A0A7C8GS96</accession>
<keyword evidence="4" id="KW-0564">Palmitate</keyword>
<name>A0A7C8GS96_9BACI</name>
<evidence type="ECO:0000256" key="6">
    <source>
        <dbReference type="SAM" id="SignalP"/>
    </source>
</evidence>
<sequence length="478" mass="53355">MLKKTTKLMVLLLITAGLLIGCSSGEEENTNPDATTLSFWNRLPELTTHFESFIASFEEEHPDINIEMQTLGASGNQQYQTAIKNNELPDIFVTANVTSLKNLVDQELLHNLNDVVTPEVKEQFYPGVWSENLTTIGEDIYQLPLNSGKSAVLMYYNKDVLSEYGVSEGQIPTTWDELREVGKDIYEQSGGGTYGLIMGAEATWLSDMTINQMATNITPEVHPSIDVARRINYKTGQPDFVNDGSTQTIEYLKQLMDENVLSPSSIEYNEPTAIANFAAGKSAFYFDGNWAGSVLMNEEEGPGFENWGVAPMPTEDGGTYYNDMAAKEGLMVSNNTEHWEEVQTFLNYFIENGYRDVIVASGAHEPPVDIEVTDPPFEQYNKINELSNQLSVATPNIYKQNNSTIGFIQDYQGGLSYSAGSILAGYMQGEVTDPVAELEEAQQQAMEVFNENLNKYEDVSESDFVFDDWVPFEPYTTE</sequence>
<protein>
    <submittedName>
        <fullName evidence="7">Extracellular solute-binding protein</fullName>
    </submittedName>
</protein>
<dbReference type="InterPro" id="IPR006059">
    <property type="entry name" value="SBP"/>
</dbReference>
<dbReference type="EMBL" id="WEID01000068">
    <property type="protein sequence ID" value="KAB8130990.1"/>
    <property type="molecule type" value="Genomic_DNA"/>
</dbReference>
<dbReference type="PANTHER" id="PTHR43649:SF33">
    <property type="entry name" value="POLYGALACTURONAN_RHAMNOGALACTURONAN-BINDING PROTEIN YTCQ"/>
    <property type="match status" value="1"/>
</dbReference>
<evidence type="ECO:0000256" key="3">
    <source>
        <dbReference type="ARBA" id="ARBA00023136"/>
    </source>
</evidence>
<dbReference type="Pfam" id="PF01547">
    <property type="entry name" value="SBP_bac_1"/>
    <property type="match status" value="1"/>
</dbReference>
<dbReference type="PANTHER" id="PTHR43649">
    <property type="entry name" value="ARABINOSE-BINDING PROTEIN-RELATED"/>
    <property type="match status" value="1"/>
</dbReference>
<keyword evidence="3" id="KW-0472">Membrane</keyword>
<organism evidence="7 8">
    <name type="scientific">Gracilibacillus oryzae</name>
    <dbReference type="NCBI Taxonomy" id="1672701"/>
    <lineage>
        <taxon>Bacteria</taxon>
        <taxon>Bacillati</taxon>
        <taxon>Bacillota</taxon>
        <taxon>Bacilli</taxon>
        <taxon>Bacillales</taxon>
        <taxon>Bacillaceae</taxon>
        <taxon>Gracilibacillus</taxon>
    </lineage>
</organism>
<dbReference type="SUPFAM" id="SSF53850">
    <property type="entry name" value="Periplasmic binding protein-like II"/>
    <property type="match status" value="1"/>
</dbReference>
<evidence type="ECO:0000256" key="2">
    <source>
        <dbReference type="ARBA" id="ARBA00022729"/>
    </source>
</evidence>
<dbReference type="OrthoDB" id="9795467at2"/>
<dbReference type="AlphaFoldDB" id="A0A7C8GS96"/>
<evidence type="ECO:0000256" key="4">
    <source>
        <dbReference type="ARBA" id="ARBA00023139"/>
    </source>
</evidence>
<feature type="chain" id="PRO_5028942783" evidence="6">
    <location>
        <begin position="26"/>
        <end position="478"/>
    </location>
</feature>
<evidence type="ECO:0000256" key="5">
    <source>
        <dbReference type="ARBA" id="ARBA00023288"/>
    </source>
</evidence>
<dbReference type="PROSITE" id="PS51257">
    <property type="entry name" value="PROKAR_LIPOPROTEIN"/>
    <property type="match status" value="1"/>
</dbReference>
<keyword evidence="8" id="KW-1185">Reference proteome</keyword>
<dbReference type="InterPro" id="IPR050490">
    <property type="entry name" value="Bact_solute-bd_prot1"/>
</dbReference>
<dbReference type="Gene3D" id="3.40.190.10">
    <property type="entry name" value="Periplasmic binding protein-like II"/>
    <property type="match status" value="1"/>
</dbReference>
<keyword evidence="1" id="KW-1003">Cell membrane</keyword>
<evidence type="ECO:0000313" key="7">
    <source>
        <dbReference type="EMBL" id="KAB8130990.1"/>
    </source>
</evidence>
<evidence type="ECO:0000256" key="1">
    <source>
        <dbReference type="ARBA" id="ARBA00022475"/>
    </source>
</evidence>